<reference evidence="5 6" key="1">
    <citation type="submission" date="2018-10" db="EMBL/GenBank/DDBJ databases">
        <title>Falsibacillus sp. genome draft.</title>
        <authorList>
            <person name="Shi S."/>
        </authorList>
    </citation>
    <scope>NUCLEOTIDE SEQUENCE [LARGE SCALE GENOMIC DNA]</scope>
    <source>
        <strain evidence="5 6">GY 10110</strain>
    </source>
</reference>
<evidence type="ECO:0000313" key="6">
    <source>
        <dbReference type="Proteomes" id="UP000276770"/>
    </source>
</evidence>
<keyword evidence="6" id="KW-1185">Reference proteome</keyword>
<dbReference type="Pfam" id="PF00005">
    <property type="entry name" value="ABC_tran"/>
    <property type="match status" value="1"/>
</dbReference>
<proteinExistence type="predicted"/>
<dbReference type="Proteomes" id="UP000276770">
    <property type="component" value="Unassembled WGS sequence"/>
</dbReference>
<dbReference type="Gene3D" id="3.40.50.300">
    <property type="entry name" value="P-loop containing nucleotide triphosphate hydrolases"/>
    <property type="match status" value="1"/>
</dbReference>
<dbReference type="SUPFAM" id="SSF52540">
    <property type="entry name" value="P-loop containing nucleoside triphosphate hydrolases"/>
    <property type="match status" value="1"/>
</dbReference>
<comment type="caution">
    <text evidence="5">The sequence shown here is derived from an EMBL/GenBank/DDBJ whole genome shotgun (WGS) entry which is preliminary data.</text>
</comment>
<dbReference type="PROSITE" id="PS50893">
    <property type="entry name" value="ABC_TRANSPORTER_2"/>
    <property type="match status" value="1"/>
</dbReference>
<dbReference type="AlphaFoldDB" id="A0A3L7JSF8"/>
<dbReference type="SMART" id="SM00382">
    <property type="entry name" value="AAA"/>
    <property type="match status" value="1"/>
</dbReference>
<evidence type="ECO:0000256" key="1">
    <source>
        <dbReference type="ARBA" id="ARBA00022448"/>
    </source>
</evidence>
<dbReference type="GO" id="GO:0016887">
    <property type="term" value="F:ATP hydrolysis activity"/>
    <property type="evidence" value="ECO:0007669"/>
    <property type="project" value="InterPro"/>
</dbReference>
<keyword evidence="2" id="KW-0547">Nucleotide-binding</keyword>
<dbReference type="InterPro" id="IPR003593">
    <property type="entry name" value="AAA+_ATPase"/>
</dbReference>
<evidence type="ECO:0000256" key="3">
    <source>
        <dbReference type="ARBA" id="ARBA00022840"/>
    </source>
</evidence>
<sequence>MNEILAVNKLSKVFKENKAVDDVSFQIRKGEIVALLGPNGAGKTTTISMLLGLIKPTNGDVKVFNRLPTDKKVREQIGAMLQEISVMDRVKVKELLSLIRGYYQNPFSLNELIEMTGFNEKQLQLLTDKLSGGQKRRLGFALALAGNPDLLILDEPTVGMDISARQKFWESIKRLSAQGKTVVFTTHYLQEADDTADRILLFNKGRIVADGKPKDLKAKLAKKVISFEMNPSIQIELLEQLPEISNITRMHNRLYIQTNDTDAVLYMLFNENMQPRDIQIESGRLEEAFEELTKPLREVI</sequence>
<dbReference type="PROSITE" id="PS00211">
    <property type="entry name" value="ABC_TRANSPORTER_1"/>
    <property type="match status" value="1"/>
</dbReference>
<evidence type="ECO:0000313" key="5">
    <source>
        <dbReference type="EMBL" id="RLQ93205.1"/>
    </source>
</evidence>
<name>A0A3L7JSF8_9BACI</name>
<dbReference type="RefSeq" id="WP_121682113.1">
    <property type="nucleotide sequence ID" value="NZ_RCVZ01000016.1"/>
</dbReference>
<evidence type="ECO:0000259" key="4">
    <source>
        <dbReference type="PROSITE" id="PS50893"/>
    </source>
</evidence>
<gene>
    <name evidence="5" type="ORF">D9X91_18405</name>
</gene>
<keyword evidence="1" id="KW-0813">Transport</keyword>
<dbReference type="FunFam" id="3.40.50.300:FF:001548">
    <property type="entry name" value="ABC efflux transporter ATP-binding protein"/>
    <property type="match status" value="1"/>
</dbReference>
<dbReference type="InterPro" id="IPR027417">
    <property type="entry name" value="P-loop_NTPase"/>
</dbReference>
<keyword evidence="3 5" id="KW-0067">ATP-binding</keyword>
<dbReference type="EMBL" id="RCVZ01000016">
    <property type="protein sequence ID" value="RLQ93205.1"/>
    <property type="molecule type" value="Genomic_DNA"/>
</dbReference>
<dbReference type="InterPro" id="IPR050763">
    <property type="entry name" value="ABC_transporter_ATP-binding"/>
</dbReference>
<evidence type="ECO:0000256" key="2">
    <source>
        <dbReference type="ARBA" id="ARBA00022741"/>
    </source>
</evidence>
<dbReference type="InterPro" id="IPR017871">
    <property type="entry name" value="ABC_transporter-like_CS"/>
</dbReference>
<dbReference type="PANTHER" id="PTHR42711:SF17">
    <property type="entry name" value="ABC TRANSPORTER ATP-BINDING PROTEIN"/>
    <property type="match status" value="1"/>
</dbReference>
<dbReference type="PANTHER" id="PTHR42711">
    <property type="entry name" value="ABC TRANSPORTER ATP-BINDING PROTEIN"/>
    <property type="match status" value="1"/>
</dbReference>
<dbReference type="GO" id="GO:0005524">
    <property type="term" value="F:ATP binding"/>
    <property type="evidence" value="ECO:0007669"/>
    <property type="project" value="UniProtKB-KW"/>
</dbReference>
<dbReference type="OrthoDB" id="9804819at2"/>
<dbReference type="CDD" id="cd03230">
    <property type="entry name" value="ABC_DR_subfamily_A"/>
    <property type="match status" value="1"/>
</dbReference>
<accession>A0A3L7JSF8</accession>
<feature type="domain" description="ABC transporter" evidence="4">
    <location>
        <begin position="5"/>
        <end position="229"/>
    </location>
</feature>
<protein>
    <submittedName>
        <fullName evidence="5">ABC transporter ATP-binding protein</fullName>
    </submittedName>
</protein>
<organism evidence="5 6">
    <name type="scientific">Falsibacillus albus</name>
    <dbReference type="NCBI Taxonomy" id="2478915"/>
    <lineage>
        <taxon>Bacteria</taxon>
        <taxon>Bacillati</taxon>
        <taxon>Bacillota</taxon>
        <taxon>Bacilli</taxon>
        <taxon>Bacillales</taxon>
        <taxon>Bacillaceae</taxon>
        <taxon>Falsibacillus</taxon>
    </lineage>
</organism>
<dbReference type="InterPro" id="IPR003439">
    <property type="entry name" value="ABC_transporter-like_ATP-bd"/>
</dbReference>